<feature type="domain" description="Ubiquitin-like" evidence="7">
    <location>
        <begin position="102"/>
        <end position="173"/>
    </location>
</feature>
<comment type="caution">
    <text evidence="8">The sequence shown here is derived from an EMBL/GenBank/DDBJ whole genome shotgun (WGS) entry which is preliminary data.</text>
</comment>
<keyword evidence="9" id="KW-1185">Reference proteome</keyword>
<evidence type="ECO:0000256" key="1">
    <source>
        <dbReference type="ARBA" id="ARBA00004141"/>
    </source>
</evidence>
<dbReference type="InterPro" id="IPR000626">
    <property type="entry name" value="Ubiquitin-like_dom"/>
</dbReference>
<comment type="subcellular location">
    <subcellularLocation>
        <location evidence="1">Membrane</location>
        <topology evidence="1">Multi-pass membrane protein</topology>
    </subcellularLocation>
</comment>
<protein>
    <recommendedName>
        <fullName evidence="7">Ubiquitin-like domain-containing protein</fullName>
    </recommendedName>
</protein>
<proteinExistence type="inferred from homology"/>
<comment type="similarity">
    <text evidence="2">Belongs to the IFI6/IFI27 family.</text>
</comment>
<dbReference type="PROSITE" id="PS50053">
    <property type="entry name" value="UBIQUITIN_2"/>
    <property type="match status" value="1"/>
</dbReference>
<dbReference type="InterPro" id="IPR009311">
    <property type="entry name" value="IFI6/IFI27-like"/>
</dbReference>
<evidence type="ECO:0000313" key="8">
    <source>
        <dbReference type="EMBL" id="KAG0018537.1"/>
    </source>
</evidence>
<reference evidence="8" key="1">
    <citation type="journal article" date="2020" name="Fungal Divers.">
        <title>Resolving the Mortierellaceae phylogeny through synthesis of multi-gene phylogenetics and phylogenomics.</title>
        <authorList>
            <person name="Vandepol N."/>
            <person name="Liber J."/>
            <person name="Desiro A."/>
            <person name="Na H."/>
            <person name="Kennedy M."/>
            <person name="Barry K."/>
            <person name="Grigoriev I.V."/>
            <person name="Miller A.N."/>
            <person name="O'Donnell K."/>
            <person name="Stajich J.E."/>
            <person name="Bonito G."/>
        </authorList>
    </citation>
    <scope>NUCLEOTIDE SEQUENCE</scope>
    <source>
        <strain evidence="8">NRRL 2769</strain>
    </source>
</reference>
<dbReference type="EMBL" id="JAAAID010000354">
    <property type="protein sequence ID" value="KAG0018537.1"/>
    <property type="molecule type" value="Genomic_DNA"/>
</dbReference>
<dbReference type="PRINTS" id="PR00348">
    <property type="entry name" value="UBIQUITIN"/>
</dbReference>
<keyword evidence="5 6" id="KW-0472">Membrane</keyword>
<evidence type="ECO:0000256" key="4">
    <source>
        <dbReference type="ARBA" id="ARBA00022989"/>
    </source>
</evidence>
<dbReference type="Pfam" id="PF06140">
    <property type="entry name" value="Ifi-6-16"/>
    <property type="match status" value="1"/>
</dbReference>
<evidence type="ECO:0000259" key="7">
    <source>
        <dbReference type="PROSITE" id="PS50053"/>
    </source>
</evidence>
<dbReference type="InterPro" id="IPR038213">
    <property type="entry name" value="IFI6/IFI27-like_sf"/>
</dbReference>
<dbReference type="PANTHER" id="PTHR16932:SF18">
    <property type="entry name" value="INTERFERON, ALPHA-INDUCIBLE PROTEIN 27-LIKE 2"/>
    <property type="match status" value="1"/>
</dbReference>
<dbReference type="SMART" id="SM00213">
    <property type="entry name" value="UBQ"/>
    <property type="match status" value="1"/>
</dbReference>
<dbReference type="Proteomes" id="UP000703661">
    <property type="component" value="Unassembled WGS sequence"/>
</dbReference>
<dbReference type="InterPro" id="IPR019956">
    <property type="entry name" value="Ubiquitin_dom"/>
</dbReference>
<keyword evidence="3 6" id="KW-0812">Transmembrane</keyword>
<evidence type="ECO:0000256" key="6">
    <source>
        <dbReference type="SAM" id="Phobius"/>
    </source>
</evidence>
<dbReference type="Gene3D" id="6.10.110.10">
    <property type="match status" value="1"/>
</dbReference>
<evidence type="ECO:0000313" key="9">
    <source>
        <dbReference type="Proteomes" id="UP000703661"/>
    </source>
</evidence>
<dbReference type="InterPro" id="IPR029071">
    <property type="entry name" value="Ubiquitin-like_domsf"/>
</dbReference>
<dbReference type="CDD" id="cd17039">
    <property type="entry name" value="Ubl_ubiquitin_like"/>
    <property type="match status" value="1"/>
</dbReference>
<dbReference type="SUPFAM" id="SSF54236">
    <property type="entry name" value="Ubiquitin-like"/>
    <property type="match status" value="1"/>
</dbReference>
<organism evidence="8 9">
    <name type="scientific">Entomortierella chlamydospora</name>
    <dbReference type="NCBI Taxonomy" id="101097"/>
    <lineage>
        <taxon>Eukaryota</taxon>
        <taxon>Fungi</taxon>
        <taxon>Fungi incertae sedis</taxon>
        <taxon>Mucoromycota</taxon>
        <taxon>Mortierellomycotina</taxon>
        <taxon>Mortierellomycetes</taxon>
        <taxon>Mortierellales</taxon>
        <taxon>Mortierellaceae</taxon>
        <taxon>Entomortierella</taxon>
    </lineage>
</organism>
<gene>
    <name evidence="8" type="ORF">BGZ80_007045</name>
</gene>
<accession>A0A9P6MZW4</accession>
<evidence type="ECO:0000256" key="5">
    <source>
        <dbReference type="ARBA" id="ARBA00023136"/>
    </source>
</evidence>
<dbReference type="GO" id="GO:0016020">
    <property type="term" value="C:membrane"/>
    <property type="evidence" value="ECO:0007669"/>
    <property type="project" value="UniProtKB-SubCell"/>
</dbReference>
<evidence type="ECO:0000256" key="2">
    <source>
        <dbReference type="ARBA" id="ARBA00007262"/>
    </source>
</evidence>
<dbReference type="AlphaFoldDB" id="A0A9P6MZW4"/>
<dbReference type="PANTHER" id="PTHR16932">
    <property type="entry name" value="INTERFERON ALPHA-INDUCIBLE PROTEIN 27"/>
    <property type="match status" value="1"/>
</dbReference>
<dbReference type="Gene3D" id="3.10.20.90">
    <property type="entry name" value="Phosphatidylinositol 3-kinase Catalytic Subunit, Chain A, domain 1"/>
    <property type="match status" value="1"/>
</dbReference>
<dbReference type="OrthoDB" id="2448769at2759"/>
<feature type="transmembrane region" description="Helical" evidence="6">
    <location>
        <begin position="88"/>
        <end position="107"/>
    </location>
</feature>
<name>A0A9P6MZW4_9FUNG</name>
<evidence type="ECO:0000256" key="3">
    <source>
        <dbReference type="ARBA" id="ARBA00022692"/>
    </source>
</evidence>
<keyword evidence="4 6" id="KW-1133">Transmembrane helix</keyword>
<sequence>MQSDDKTAFALFSTIISTAAAPFVFVNGVAAAGFGSAGIAAGSPAAAFMSSYGGAVSSGSLCATLQSIGAAGLGLPGIFLAASVRAAIGAGLSFILLANSPILVVIVNKEGQALELKIRPRDSIAEVKSKIRDLSGISPSLQILQFSGITLEDNKKVHNYNIKDGSVIFLITKIEVAMMLVAKIAPL</sequence>
<feature type="transmembrane region" description="Helical" evidence="6">
    <location>
        <begin position="61"/>
        <end position="82"/>
    </location>
</feature>
<feature type="transmembrane region" description="Helical" evidence="6">
    <location>
        <begin position="30"/>
        <end position="49"/>
    </location>
</feature>
<dbReference type="Pfam" id="PF00240">
    <property type="entry name" value="ubiquitin"/>
    <property type="match status" value="1"/>
</dbReference>